<dbReference type="EMBL" id="JABAFR010000007">
    <property type="protein sequence ID" value="NME44100.1"/>
    <property type="molecule type" value="Genomic_DNA"/>
</dbReference>
<keyword evidence="1 2" id="KW-0238">DNA-binding</keyword>
<reference evidence="4" key="3">
    <citation type="submission" date="2023-01" db="EMBL/GenBank/DDBJ databases">
        <title>Human gut microbiome strain richness.</title>
        <authorList>
            <person name="Chen-Liaw A."/>
        </authorList>
    </citation>
    <scope>NUCLEOTIDE SEQUENCE</scope>
    <source>
        <strain evidence="4">D8_m1001271B151109d0_201107</strain>
    </source>
</reference>
<dbReference type="InterPro" id="IPR050624">
    <property type="entry name" value="HTH-type_Tx_Regulator"/>
</dbReference>
<dbReference type="PRINTS" id="PR00455">
    <property type="entry name" value="HTHTETR"/>
</dbReference>
<dbReference type="Proteomes" id="UP000540014">
    <property type="component" value="Unassembled WGS sequence"/>
</dbReference>
<dbReference type="SUPFAM" id="SSF46689">
    <property type="entry name" value="Homeodomain-like"/>
    <property type="match status" value="1"/>
</dbReference>
<organism evidence="6 7">
    <name type="scientific">Faecalicoccus pleomorphus</name>
    <dbReference type="NCBI Taxonomy" id="1323"/>
    <lineage>
        <taxon>Bacteria</taxon>
        <taxon>Bacillati</taxon>
        <taxon>Bacillota</taxon>
        <taxon>Erysipelotrichia</taxon>
        <taxon>Erysipelotrichales</taxon>
        <taxon>Erysipelotrichaceae</taxon>
        <taxon>Faecalicoccus</taxon>
    </lineage>
</organism>
<evidence type="ECO:0000313" key="5">
    <source>
        <dbReference type="EMBL" id="NME44100.1"/>
    </source>
</evidence>
<feature type="DNA-binding region" description="H-T-H motif" evidence="2">
    <location>
        <begin position="29"/>
        <end position="48"/>
    </location>
</feature>
<dbReference type="RefSeq" id="WP_117447187.1">
    <property type="nucleotide sequence ID" value="NZ_CALCIP010000003.1"/>
</dbReference>
<protein>
    <submittedName>
        <fullName evidence="6">TetR/AcrR family transcriptional regulator</fullName>
    </submittedName>
</protein>
<accession>A0A3E3DV79</accession>
<evidence type="ECO:0000256" key="1">
    <source>
        <dbReference type="ARBA" id="ARBA00023125"/>
    </source>
</evidence>
<dbReference type="PROSITE" id="PS01081">
    <property type="entry name" value="HTH_TETR_1"/>
    <property type="match status" value="1"/>
</dbReference>
<proteinExistence type="predicted"/>
<dbReference type="InterPro" id="IPR023772">
    <property type="entry name" value="DNA-bd_HTH_TetR-type_CS"/>
</dbReference>
<evidence type="ECO:0000313" key="4">
    <source>
        <dbReference type="EMBL" id="MDB7983017.1"/>
    </source>
</evidence>
<evidence type="ECO:0000313" key="7">
    <source>
        <dbReference type="Proteomes" id="UP000260721"/>
    </source>
</evidence>
<gene>
    <name evidence="6" type="ORF">DXC78_11705</name>
    <name evidence="5" type="ORF">HF861_04280</name>
    <name evidence="4" type="ORF">PND82_09330</name>
</gene>
<dbReference type="PANTHER" id="PTHR43479:SF11">
    <property type="entry name" value="ACREF_ENVCD OPERON REPRESSOR-RELATED"/>
    <property type="match status" value="1"/>
</dbReference>
<dbReference type="EMBL" id="JAQLXO010000019">
    <property type="protein sequence ID" value="MDB7983017.1"/>
    <property type="molecule type" value="Genomic_DNA"/>
</dbReference>
<sequence>MSHQESKTKELIRDTAIELFKKYGYEKVTIQQICKACQITKRTFYYHFSSKGALLTGLNDYLGMHAENLLSTVVTQNNNIETLWTLMRVYCENSQSYGFHLIKQLYIQSLEDSSTHFPNDMYLYPIAVQLIKNAQSQKEIQNTSKPEDIAFSLYHGLRSVSITWAFENGSYDLVSEFKRVFITTLNYQHSL</sequence>
<dbReference type="InterPro" id="IPR001647">
    <property type="entry name" value="HTH_TetR"/>
</dbReference>
<evidence type="ECO:0000256" key="2">
    <source>
        <dbReference type="PROSITE-ProRule" id="PRU00335"/>
    </source>
</evidence>
<name>A0A3E3DV79_9FIRM</name>
<reference evidence="5 8" key="2">
    <citation type="submission" date="2020-04" db="EMBL/GenBank/DDBJ databases">
        <authorList>
            <person name="Hitch T.C.A."/>
            <person name="Wylensek D."/>
            <person name="Clavel T."/>
        </authorList>
    </citation>
    <scope>NUCLEOTIDE SEQUENCE [LARGE SCALE GENOMIC DNA]</scope>
    <source>
        <strain evidence="5 8">BSM-383-APC-22F</strain>
    </source>
</reference>
<dbReference type="Pfam" id="PF00440">
    <property type="entry name" value="TetR_N"/>
    <property type="match status" value="1"/>
</dbReference>
<dbReference type="Proteomes" id="UP000260721">
    <property type="component" value="Unassembled WGS sequence"/>
</dbReference>
<dbReference type="Gene3D" id="1.10.357.10">
    <property type="entry name" value="Tetracycline Repressor, domain 2"/>
    <property type="match status" value="1"/>
</dbReference>
<evidence type="ECO:0000313" key="8">
    <source>
        <dbReference type="Proteomes" id="UP000540014"/>
    </source>
</evidence>
<evidence type="ECO:0000313" key="6">
    <source>
        <dbReference type="EMBL" id="RGD73141.1"/>
    </source>
</evidence>
<dbReference type="GO" id="GO:0003677">
    <property type="term" value="F:DNA binding"/>
    <property type="evidence" value="ECO:0007669"/>
    <property type="project" value="UniProtKB-UniRule"/>
</dbReference>
<dbReference type="InterPro" id="IPR009057">
    <property type="entry name" value="Homeodomain-like_sf"/>
</dbReference>
<dbReference type="PROSITE" id="PS50977">
    <property type="entry name" value="HTH_TETR_2"/>
    <property type="match status" value="1"/>
</dbReference>
<dbReference type="AlphaFoldDB" id="A0A3E3DV79"/>
<feature type="domain" description="HTH tetR-type" evidence="3">
    <location>
        <begin position="6"/>
        <end position="66"/>
    </location>
</feature>
<reference evidence="6 7" key="1">
    <citation type="submission" date="2018-08" db="EMBL/GenBank/DDBJ databases">
        <title>A genome reference for cultivated species of the human gut microbiota.</title>
        <authorList>
            <person name="Zou Y."/>
            <person name="Xue W."/>
            <person name="Luo G."/>
        </authorList>
    </citation>
    <scope>NUCLEOTIDE SEQUENCE [LARGE SCALE GENOMIC DNA]</scope>
    <source>
        <strain evidence="6 7">TF08-11</strain>
    </source>
</reference>
<evidence type="ECO:0000259" key="3">
    <source>
        <dbReference type="PROSITE" id="PS50977"/>
    </source>
</evidence>
<dbReference type="PANTHER" id="PTHR43479">
    <property type="entry name" value="ACREF/ENVCD OPERON REPRESSOR-RELATED"/>
    <property type="match status" value="1"/>
</dbReference>
<dbReference type="Proteomes" id="UP001212981">
    <property type="component" value="Unassembled WGS sequence"/>
</dbReference>
<comment type="caution">
    <text evidence="6">The sequence shown here is derived from an EMBL/GenBank/DDBJ whole genome shotgun (WGS) entry which is preliminary data.</text>
</comment>
<dbReference type="EMBL" id="QUSK01000034">
    <property type="protein sequence ID" value="RGD73141.1"/>
    <property type="molecule type" value="Genomic_DNA"/>
</dbReference>